<protein>
    <submittedName>
        <fullName evidence="2">Uncharacterized protein</fullName>
    </submittedName>
</protein>
<dbReference type="VEuPathDB" id="FungiDB:AMAG_04509"/>
<name>A0A0L0S5K4_ALLM3</name>
<evidence type="ECO:0000313" key="2">
    <source>
        <dbReference type="EMBL" id="KNE57644.1"/>
    </source>
</evidence>
<gene>
    <name evidence="2" type="ORF">AMAG_04509</name>
</gene>
<dbReference type="AlphaFoldDB" id="A0A0L0S5K4"/>
<dbReference type="Proteomes" id="UP000054350">
    <property type="component" value="Unassembled WGS sequence"/>
</dbReference>
<evidence type="ECO:0000313" key="3">
    <source>
        <dbReference type="Proteomes" id="UP000054350"/>
    </source>
</evidence>
<dbReference type="OrthoDB" id="5573266at2759"/>
<sequence length="262" mass="29461">MRETMLSAASLTPGRDWLDELSQRYHGCRVQAGSTKGRRDGRPDFWRVPLFGQPRHRPAQSRCRRHASLGVGTDLVGSDSPQRMFAHVGSDSPQRMFAHTADRLRNVDAVTAILGCDFVARIDRPSDDPAKWRGGQSLLASAREWTVNQWHAAERAFTDLTSDEPSTPPAEPAPATTDSEPAHQWTWLWSRGRGHRHVPHAVVEEPNGTRRMTLRFWVEADDAVGEVHAVLRDARDGNGWTYVQCAVRCRRKDGSRTTVRVI</sequence>
<feature type="region of interest" description="Disordered" evidence="1">
    <location>
        <begin position="158"/>
        <end position="180"/>
    </location>
</feature>
<organism evidence="2 3">
    <name type="scientific">Allomyces macrogynus (strain ATCC 38327)</name>
    <name type="common">Allomyces javanicus var. macrogynus</name>
    <dbReference type="NCBI Taxonomy" id="578462"/>
    <lineage>
        <taxon>Eukaryota</taxon>
        <taxon>Fungi</taxon>
        <taxon>Fungi incertae sedis</taxon>
        <taxon>Blastocladiomycota</taxon>
        <taxon>Blastocladiomycetes</taxon>
        <taxon>Blastocladiales</taxon>
        <taxon>Blastocladiaceae</taxon>
        <taxon>Allomyces</taxon>
    </lineage>
</organism>
<evidence type="ECO:0000256" key="1">
    <source>
        <dbReference type="SAM" id="MobiDB-lite"/>
    </source>
</evidence>
<keyword evidence="3" id="KW-1185">Reference proteome</keyword>
<accession>A0A0L0S5K4</accession>
<dbReference type="EMBL" id="GG745332">
    <property type="protein sequence ID" value="KNE57644.1"/>
    <property type="molecule type" value="Genomic_DNA"/>
</dbReference>
<proteinExistence type="predicted"/>
<reference evidence="3" key="2">
    <citation type="submission" date="2009-11" db="EMBL/GenBank/DDBJ databases">
        <title>The Genome Sequence of Allomyces macrogynus strain ATCC 38327.</title>
        <authorList>
            <consortium name="The Broad Institute Genome Sequencing Platform"/>
            <person name="Russ C."/>
            <person name="Cuomo C."/>
            <person name="Shea T."/>
            <person name="Young S.K."/>
            <person name="Zeng Q."/>
            <person name="Koehrsen M."/>
            <person name="Haas B."/>
            <person name="Borodovsky M."/>
            <person name="Guigo R."/>
            <person name="Alvarado L."/>
            <person name="Berlin A."/>
            <person name="Borenstein D."/>
            <person name="Chen Z."/>
            <person name="Engels R."/>
            <person name="Freedman E."/>
            <person name="Gellesch M."/>
            <person name="Goldberg J."/>
            <person name="Griggs A."/>
            <person name="Gujja S."/>
            <person name="Heiman D."/>
            <person name="Hepburn T."/>
            <person name="Howarth C."/>
            <person name="Jen D."/>
            <person name="Larson L."/>
            <person name="Lewis B."/>
            <person name="Mehta T."/>
            <person name="Park D."/>
            <person name="Pearson M."/>
            <person name="Roberts A."/>
            <person name="Saif S."/>
            <person name="Shenoy N."/>
            <person name="Sisk P."/>
            <person name="Stolte C."/>
            <person name="Sykes S."/>
            <person name="Walk T."/>
            <person name="White J."/>
            <person name="Yandava C."/>
            <person name="Burger G."/>
            <person name="Gray M.W."/>
            <person name="Holland P.W.H."/>
            <person name="King N."/>
            <person name="Lang F.B.F."/>
            <person name="Roger A.J."/>
            <person name="Ruiz-Trillo I."/>
            <person name="Lander E."/>
            <person name="Nusbaum C."/>
        </authorList>
    </citation>
    <scope>NUCLEOTIDE SEQUENCE [LARGE SCALE GENOMIC DNA]</scope>
    <source>
        <strain evidence="3">ATCC 38327</strain>
    </source>
</reference>
<reference evidence="2 3" key="1">
    <citation type="submission" date="2009-11" db="EMBL/GenBank/DDBJ databases">
        <title>Annotation of Allomyces macrogynus ATCC 38327.</title>
        <authorList>
            <consortium name="The Broad Institute Genome Sequencing Platform"/>
            <person name="Russ C."/>
            <person name="Cuomo C."/>
            <person name="Burger G."/>
            <person name="Gray M.W."/>
            <person name="Holland P.W.H."/>
            <person name="King N."/>
            <person name="Lang F.B.F."/>
            <person name="Roger A.J."/>
            <person name="Ruiz-Trillo I."/>
            <person name="Young S.K."/>
            <person name="Zeng Q."/>
            <person name="Gargeya S."/>
            <person name="Fitzgerald M."/>
            <person name="Haas B."/>
            <person name="Abouelleil A."/>
            <person name="Alvarado L."/>
            <person name="Arachchi H.M."/>
            <person name="Berlin A."/>
            <person name="Chapman S.B."/>
            <person name="Gearin G."/>
            <person name="Goldberg J."/>
            <person name="Griggs A."/>
            <person name="Gujja S."/>
            <person name="Hansen M."/>
            <person name="Heiman D."/>
            <person name="Howarth C."/>
            <person name="Larimer J."/>
            <person name="Lui A."/>
            <person name="MacDonald P.J.P."/>
            <person name="McCowen C."/>
            <person name="Montmayeur A."/>
            <person name="Murphy C."/>
            <person name="Neiman D."/>
            <person name="Pearson M."/>
            <person name="Priest M."/>
            <person name="Roberts A."/>
            <person name="Saif S."/>
            <person name="Shea T."/>
            <person name="Sisk P."/>
            <person name="Stolte C."/>
            <person name="Sykes S."/>
            <person name="Wortman J."/>
            <person name="Nusbaum C."/>
            <person name="Birren B."/>
        </authorList>
    </citation>
    <scope>NUCLEOTIDE SEQUENCE [LARGE SCALE GENOMIC DNA]</scope>
    <source>
        <strain evidence="2 3">ATCC 38327</strain>
    </source>
</reference>